<dbReference type="EMBL" id="JXTB01000064">
    <property type="protein sequence ID" value="PON68350.1"/>
    <property type="molecule type" value="Genomic_DNA"/>
</dbReference>
<feature type="non-terminal residue" evidence="7">
    <location>
        <position position="1"/>
    </location>
</feature>
<keyword evidence="8" id="KW-1185">Reference proteome</keyword>
<dbReference type="GO" id="GO:0016020">
    <property type="term" value="C:membrane"/>
    <property type="evidence" value="ECO:0007669"/>
    <property type="project" value="UniProtKB-SubCell"/>
</dbReference>
<proteinExistence type="predicted"/>
<gene>
    <name evidence="7" type="ORF">PanWU01x14_096700</name>
</gene>
<evidence type="ECO:0000256" key="5">
    <source>
        <dbReference type="ARBA" id="ARBA00023136"/>
    </source>
</evidence>
<evidence type="ECO:0000256" key="3">
    <source>
        <dbReference type="ARBA" id="ARBA00022692"/>
    </source>
</evidence>
<evidence type="ECO:0000256" key="1">
    <source>
        <dbReference type="ARBA" id="ARBA00004141"/>
    </source>
</evidence>
<dbReference type="OrthoDB" id="754047at2759"/>
<evidence type="ECO:0000313" key="7">
    <source>
        <dbReference type="EMBL" id="PON68350.1"/>
    </source>
</evidence>
<comment type="subcellular location">
    <subcellularLocation>
        <location evidence="1">Membrane</location>
        <topology evidence="1">Multi-pass membrane protein</topology>
    </subcellularLocation>
</comment>
<name>A0A2P5D4W7_PARAD</name>
<organism evidence="7 8">
    <name type="scientific">Parasponia andersonii</name>
    <name type="common">Sponia andersonii</name>
    <dbReference type="NCBI Taxonomy" id="3476"/>
    <lineage>
        <taxon>Eukaryota</taxon>
        <taxon>Viridiplantae</taxon>
        <taxon>Streptophyta</taxon>
        <taxon>Embryophyta</taxon>
        <taxon>Tracheophyta</taxon>
        <taxon>Spermatophyta</taxon>
        <taxon>Magnoliopsida</taxon>
        <taxon>eudicotyledons</taxon>
        <taxon>Gunneridae</taxon>
        <taxon>Pentapetalae</taxon>
        <taxon>rosids</taxon>
        <taxon>fabids</taxon>
        <taxon>Rosales</taxon>
        <taxon>Cannabaceae</taxon>
        <taxon>Parasponia</taxon>
    </lineage>
</organism>
<dbReference type="InterPro" id="IPR039309">
    <property type="entry name" value="BT1"/>
</dbReference>
<feature type="transmembrane region" description="Helical" evidence="6">
    <location>
        <begin position="59"/>
        <end position="78"/>
    </location>
</feature>
<evidence type="ECO:0000256" key="6">
    <source>
        <dbReference type="SAM" id="Phobius"/>
    </source>
</evidence>
<dbReference type="PANTHER" id="PTHR31585">
    <property type="entry name" value="FOLATE-BIOPTERIN TRANSPORTER 1, CHLOROPLASTIC"/>
    <property type="match status" value="1"/>
</dbReference>
<dbReference type="PANTHER" id="PTHR31585:SF44">
    <property type="entry name" value="FOLATE-BIOPTERIN TRANSPORTER 6-RELATED"/>
    <property type="match status" value="1"/>
</dbReference>
<dbReference type="Proteomes" id="UP000237105">
    <property type="component" value="Unassembled WGS sequence"/>
</dbReference>
<evidence type="ECO:0000313" key="8">
    <source>
        <dbReference type="Proteomes" id="UP000237105"/>
    </source>
</evidence>
<keyword evidence="5 6" id="KW-0472">Membrane</keyword>
<evidence type="ECO:0000256" key="2">
    <source>
        <dbReference type="ARBA" id="ARBA00022448"/>
    </source>
</evidence>
<evidence type="ECO:0000256" key="4">
    <source>
        <dbReference type="ARBA" id="ARBA00022989"/>
    </source>
</evidence>
<reference evidence="8" key="1">
    <citation type="submission" date="2016-06" db="EMBL/GenBank/DDBJ databases">
        <title>Parallel loss of symbiosis genes in relatives of nitrogen-fixing non-legume Parasponia.</title>
        <authorList>
            <person name="Van Velzen R."/>
            <person name="Holmer R."/>
            <person name="Bu F."/>
            <person name="Rutten L."/>
            <person name="Van Zeijl A."/>
            <person name="Liu W."/>
            <person name="Santuari L."/>
            <person name="Cao Q."/>
            <person name="Sharma T."/>
            <person name="Shen D."/>
            <person name="Roswanjaya Y."/>
            <person name="Wardhani T."/>
            <person name="Kalhor M.S."/>
            <person name="Jansen J."/>
            <person name="Van den Hoogen J."/>
            <person name="Gungor B."/>
            <person name="Hartog M."/>
            <person name="Hontelez J."/>
            <person name="Verver J."/>
            <person name="Yang W.-C."/>
            <person name="Schijlen E."/>
            <person name="Repin R."/>
            <person name="Schilthuizen M."/>
            <person name="Schranz E."/>
            <person name="Heidstra R."/>
            <person name="Miyata K."/>
            <person name="Fedorova E."/>
            <person name="Kohlen W."/>
            <person name="Bisseling T."/>
            <person name="Smit S."/>
            <person name="Geurts R."/>
        </authorList>
    </citation>
    <scope>NUCLEOTIDE SEQUENCE [LARGE SCALE GENOMIC DNA]</scope>
    <source>
        <strain evidence="8">cv. WU1-14</strain>
    </source>
</reference>
<comment type="caution">
    <text evidence="7">The sequence shown here is derived from an EMBL/GenBank/DDBJ whole genome shotgun (WGS) entry which is preliminary data.</text>
</comment>
<keyword evidence="4 6" id="KW-1133">Transmembrane helix</keyword>
<protein>
    <submittedName>
        <fullName evidence="7">Folate-biopterin transporter</fullName>
    </submittedName>
</protein>
<dbReference type="AlphaFoldDB" id="A0A2P5D4W7"/>
<keyword evidence="3 6" id="KW-0812">Transmembrane</keyword>
<accession>A0A2P5D4W7</accession>
<sequence>VTDKLGLAIEGIYKTIKFPEVWKPSLYMYLSLALSIRNHEGKFYWYTNPNAGPAFSNEFVGIIYAIGATTSILGVLIYHRTLKDYPFRAILFLV</sequence>
<dbReference type="Pfam" id="PF03092">
    <property type="entry name" value="BT1"/>
    <property type="match status" value="1"/>
</dbReference>
<keyword evidence="2" id="KW-0813">Transport</keyword>